<gene>
    <name evidence="2" type="ORF">SAMN04487859_102152</name>
</gene>
<keyword evidence="3" id="KW-1185">Reference proteome</keyword>
<dbReference type="STRING" id="1005928.SAMN04487859_102152"/>
<evidence type="ECO:0000256" key="1">
    <source>
        <dbReference type="SAM" id="MobiDB-lite"/>
    </source>
</evidence>
<proteinExistence type="predicted"/>
<organism evidence="2 3">
    <name type="scientific">Roseovarius lutimaris</name>
    <dbReference type="NCBI Taxonomy" id="1005928"/>
    <lineage>
        <taxon>Bacteria</taxon>
        <taxon>Pseudomonadati</taxon>
        <taxon>Pseudomonadota</taxon>
        <taxon>Alphaproteobacteria</taxon>
        <taxon>Rhodobacterales</taxon>
        <taxon>Roseobacteraceae</taxon>
        <taxon>Roseovarius</taxon>
    </lineage>
</organism>
<name>A0A1I4YYK0_9RHOB</name>
<evidence type="ECO:0000313" key="3">
    <source>
        <dbReference type="Proteomes" id="UP000198599"/>
    </source>
</evidence>
<dbReference type="EMBL" id="FOVP01000002">
    <property type="protein sequence ID" value="SFN42873.1"/>
    <property type="molecule type" value="Genomic_DNA"/>
</dbReference>
<protein>
    <submittedName>
        <fullName evidence="2">Uncharacterized protein</fullName>
    </submittedName>
</protein>
<reference evidence="3" key="1">
    <citation type="submission" date="2016-10" db="EMBL/GenBank/DDBJ databases">
        <authorList>
            <person name="Varghese N."/>
            <person name="Submissions S."/>
        </authorList>
    </citation>
    <scope>NUCLEOTIDE SEQUENCE [LARGE SCALE GENOMIC DNA]</scope>
    <source>
        <strain evidence="3">DSM 28463</strain>
    </source>
</reference>
<feature type="region of interest" description="Disordered" evidence="1">
    <location>
        <begin position="95"/>
        <end position="117"/>
    </location>
</feature>
<dbReference type="RefSeq" id="WP_177193766.1">
    <property type="nucleotide sequence ID" value="NZ_FOVP01000002.1"/>
</dbReference>
<accession>A0A1I4YYK0</accession>
<sequence length="117" mass="12845">MESLRRLAQIAFTVILCTSLFAWTVMPASSHLPSTVETGQGHAEMIETHGHSHGFEEDLYWALHGHSHDAADHDHSAAVLDRSLPASATPFVSEGWRLSRSRGGPGPVSRLERPPRE</sequence>
<dbReference type="Proteomes" id="UP000198599">
    <property type="component" value="Unassembled WGS sequence"/>
</dbReference>
<evidence type="ECO:0000313" key="2">
    <source>
        <dbReference type="EMBL" id="SFN42873.1"/>
    </source>
</evidence>
<dbReference type="AlphaFoldDB" id="A0A1I4YYK0"/>